<dbReference type="Gene3D" id="4.10.1250.10">
    <property type="entry name" value="Aminomethyltransferase fragment"/>
    <property type="match status" value="1"/>
</dbReference>
<evidence type="ECO:0000256" key="6">
    <source>
        <dbReference type="ARBA" id="ARBA00047665"/>
    </source>
</evidence>
<dbReference type="PANTHER" id="PTHR43757:SF2">
    <property type="entry name" value="AMINOMETHYLTRANSFERASE, MITOCHONDRIAL"/>
    <property type="match status" value="1"/>
</dbReference>
<evidence type="ECO:0000256" key="8">
    <source>
        <dbReference type="RuleBase" id="RU003981"/>
    </source>
</evidence>
<protein>
    <recommendedName>
        <fullName evidence="2 8">Aminomethyltransferase</fullName>
        <ecNumber evidence="2 8">2.1.2.10</ecNumber>
    </recommendedName>
    <alternativeName>
        <fullName evidence="5 8">Glycine cleavage system T protein</fullName>
    </alternativeName>
</protein>
<dbReference type="GO" id="GO:0008483">
    <property type="term" value="F:transaminase activity"/>
    <property type="evidence" value="ECO:0007669"/>
    <property type="project" value="UniProtKB-KW"/>
</dbReference>
<dbReference type="GO" id="GO:0005960">
    <property type="term" value="C:glycine cleavage complex"/>
    <property type="evidence" value="ECO:0007669"/>
    <property type="project" value="InterPro"/>
</dbReference>
<evidence type="ECO:0000256" key="5">
    <source>
        <dbReference type="ARBA" id="ARBA00031395"/>
    </source>
</evidence>
<dbReference type="SUPFAM" id="SSF103025">
    <property type="entry name" value="Folate-binding domain"/>
    <property type="match status" value="1"/>
</dbReference>
<keyword evidence="4 8" id="KW-0808">Transferase</keyword>
<dbReference type="Proteomes" id="UP000518752">
    <property type="component" value="Unassembled WGS sequence"/>
</dbReference>
<dbReference type="InterPro" id="IPR028896">
    <property type="entry name" value="GcvT/YgfZ/DmdA"/>
</dbReference>
<dbReference type="Gene3D" id="3.30.1360.120">
    <property type="entry name" value="Probable tRNA modification gtpase trme, domain 1"/>
    <property type="match status" value="1"/>
</dbReference>
<comment type="similarity">
    <text evidence="1 8">Belongs to the GcvT family.</text>
</comment>
<dbReference type="FunFam" id="2.40.30.110:FF:000002">
    <property type="entry name" value="Aminomethyltransferase"/>
    <property type="match status" value="1"/>
</dbReference>
<dbReference type="NCBIfam" id="NF001567">
    <property type="entry name" value="PRK00389.1"/>
    <property type="match status" value="1"/>
</dbReference>
<feature type="domain" description="GCVT N-terminal" evidence="9">
    <location>
        <begin position="48"/>
        <end position="302"/>
    </location>
</feature>
<evidence type="ECO:0000256" key="7">
    <source>
        <dbReference type="PIRSR" id="PIRSR006487-1"/>
    </source>
</evidence>
<evidence type="ECO:0000259" key="9">
    <source>
        <dbReference type="Pfam" id="PF01571"/>
    </source>
</evidence>
<dbReference type="GO" id="GO:0004047">
    <property type="term" value="F:aminomethyltransferase activity"/>
    <property type="evidence" value="ECO:0007669"/>
    <property type="project" value="UniProtKB-EC"/>
</dbReference>
<accession>A0A8H5M3R6</accession>
<dbReference type="InterPro" id="IPR027266">
    <property type="entry name" value="TrmE/GcvT-like"/>
</dbReference>
<comment type="catalytic activity">
    <reaction evidence="6 8">
        <text>N(6)-[(R)-S(8)-aminomethyldihydrolipoyl]-L-lysyl-[protein] + (6S)-5,6,7,8-tetrahydrofolate = N(6)-[(R)-dihydrolipoyl]-L-lysyl-[protein] + (6R)-5,10-methylene-5,6,7,8-tetrahydrofolate + NH4(+)</text>
        <dbReference type="Rhea" id="RHEA:16945"/>
        <dbReference type="Rhea" id="RHEA-COMP:10475"/>
        <dbReference type="Rhea" id="RHEA-COMP:10492"/>
        <dbReference type="ChEBI" id="CHEBI:15636"/>
        <dbReference type="ChEBI" id="CHEBI:28938"/>
        <dbReference type="ChEBI" id="CHEBI:57453"/>
        <dbReference type="ChEBI" id="CHEBI:83100"/>
        <dbReference type="ChEBI" id="CHEBI:83143"/>
        <dbReference type="EC" id="2.1.2.10"/>
    </reaction>
</comment>
<dbReference type="NCBIfam" id="TIGR00528">
    <property type="entry name" value="gcvT"/>
    <property type="match status" value="1"/>
</dbReference>
<keyword evidence="8" id="KW-0809">Transit peptide</keyword>
<comment type="subcellular location">
    <subcellularLocation>
        <location evidence="8">Mitochondrion</location>
    </subcellularLocation>
</comment>
<evidence type="ECO:0000313" key="12">
    <source>
        <dbReference type="Proteomes" id="UP000518752"/>
    </source>
</evidence>
<dbReference type="InterPro" id="IPR029043">
    <property type="entry name" value="GcvT/YgfZ_C"/>
</dbReference>
<name>A0A8H5M3R6_9AGAR</name>
<keyword evidence="3 8" id="KW-0032">Aminotransferase</keyword>
<dbReference type="InterPro" id="IPR006223">
    <property type="entry name" value="GcvT"/>
</dbReference>
<sequence length="409" mass="45050">MIFRSAVFVRQALKAPARRYATETGQVNYLSSFKLPKLMNNQLRKTRLYNFHVENGAKMVPFAGYSMPLSYGDVGQVASHNHVRSSAGLFDVGHMVQSKRLSRSHSHAIPRMVNSELIVCVKSIQFDFGGIIDDTVVTKHAEDAFYVVTNAGRRERDLAWFEEKLEEWNSSENAKKGLVEMEVLEDWGLLALQGPEAASYLQGLTSLDLRKLTFGTSAFVPIEGFNLHVARGGYTGEDGFEISIPPSQTVEVAKLLSKSPVQLTGLGARDSLRLEAGMCLYGNDLDEDTSPVEAGLSWVIGKARKESGGFIGAEDVREHLINGPPRRRVGFLIEGAPARQGAKIFSGDEQIGMITSGIPSPTLNQNIAMGYVKSGLHKKGTELEVEVRSKRRKAVVTAMPFVKSNYWRG</sequence>
<dbReference type="Pfam" id="PF01571">
    <property type="entry name" value="GCV_T"/>
    <property type="match status" value="1"/>
</dbReference>
<dbReference type="OrthoDB" id="10263536at2759"/>
<dbReference type="Gene3D" id="3.30.70.1400">
    <property type="entry name" value="Aminomethyltransferase beta-barrel domains"/>
    <property type="match status" value="1"/>
</dbReference>
<feature type="domain" description="Aminomethyltransferase C-terminal" evidence="10">
    <location>
        <begin position="326"/>
        <end position="403"/>
    </location>
</feature>
<evidence type="ECO:0000256" key="4">
    <source>
        <dbReference type="ARBA" id="ARBA00022679"/>
    </source>
</evidence>
<evidence type="ECO:0000256" key="1">
    <source>
        <dbReference type="ARBA" id="ARBA00008609"/>
    </source>
</evidence>
<dbReference type="InterPro" id="IPR013977">
    <property type="entry name" value="GcvT_C"/>
</dbReference>
<comment type="caution">
    <text evidence="11">The sequence shown here is derived from an EMBL/GenBank/DDBJ whole genome shotgun (WGS) entry which is preliminary data.</text>
</comment>
<comment type="subunit">
    <text evidence="8">The glycine cleavage system is composed of four proteins: P, T, L and H.</text>
</comment>
<dbReference type="PANTHER" id="PTHR43757">
    <property type="entry name" value="AMINOMETHYLTRANSFERASE"/>
    <property type="match status" value="1"/>
</dbReference>
<evidence type="ECO:0000256" key="3">
    <source>
        <dbReference type="ARBA" id="ARBA00022576"/>
    </source>
</evidence>
<keyword evidence="12" id="KW-1185">Reference proteome</keyword>
<dbReference type="SUPFAM" id="SSF101790">
    <property type="entry name" value="Aminomethyltransferase beta-barrel domain"/>
    <property type="match status" value="1"/>
</dbReference>
<dbReference type="InterPro" id="IPR006222">
    <property type="entry name" value="GCVT_N"/>
</dbReference>
<keyword evidence="8" id="KW-0496">Mitochondrion</keyword>
<feature type="binding site" evidence="7">
    <location>
        <position position="241"/>
    </location>
    <ligand>
        <name>substrate</name>
    </ligand>
</feature>
<dbReference type="EC" id="2.1.2.10" evidence="2 8"/>
<dbReference type="Gene3D" id="2.40.30.110">
    <property type="entry name" value="Aminomethyltransferase beta-barrel domains"/>
    <property type="match status" value="1"/>
</dbReference>
<dbReference type="PIRSF" id="PIRSF006487">
    <property type="entry name" value="GcvT"/>
    <property type="match status" value="1"/>
</dbReference>
<proteinExistence type="inferred from homology"/>
<dbReference type="GO" id="GO:0005739">
    <property type="term" value="C:mitochondrion"/>
    <property type="evidence" value="ECO:0007669"/>
    <property type="project" value="UniProtKB-SubCell"/>
</dbReference>
<dbReference type="AlphaFoldDB" id="A0A8H5M3R6"/>
<dbReference type="EMBL" id="JAACJN010000068">
    <property type="protein sequence ID" value="KAF5379626.1"/>
    <property type="molecule type" value="Genomic_DNA"/>
</dbReference>
<evidence type="ECO:0000256" key="2">
    <source>
        <dbReference type="ARBA" id="ARBA00012616"/>
    </source>
</evidence>
<dbReference type="GO" id="GO:0006546">
    <property type="term" value="P:glycine catabolic process"/>
    <property type="evidence" value="ECO:0007669"/>
    <property type="project" value="InterPro"/>
</dbReference>
<evidence type="ECO:0000313" key="11">
    <source>
        <dbReference type="EMBL" id="KAF5379626.1"/>
    </source>
</evidence>
<comment type="function">
    <text evidence="8">The glycine cleavage system catalyzes the degradation of glycine.</text>
</comment>
<gene>
    <name evidence="11" type="ORF">D9757_009208</name>
</gene>
<dbReference type="Pfam" id="PF08669">
    <property type="entry name" value="GCV_T_C"/>
    <property type="match status" value="1"/>
</dbReference>
<reference evidence="11 12" key="1">
    <citation type="journal article" date="2020" name="ISME J.">
        <title>Uncovering the hidden diversity of litter-decomposition mechanisms in mushroom-forming fungi.</title>
        <authorList>
            <person name="Floudas D."/>
            <person name="Bentzer J."/>
            <person name="Ahren D."/>
            <person name="Johansson T."/>
            <person name="Persson P."/>
            <person name="Tunlid A."/>
        </authorList>
    </citation>
    <scope>NUCLEOTIDE SEQUENCE [LARGE SCALE GENOMIC DNA]</scope>
    <source>
        <strain evidence="11 12">CBS 406.79</strain>
    </source>
</reference>
<organism evidence="11 12">
    <name type="scientific">Collybiopsis confluens</name>
    <dbReference type="NCBI Taxonomy" id="2823264"/>
    <lineage>
        <taxon>Eukaryota</taxon>
        <taxon>Fungi</taxon>
        <taxon>Dikarya</taxon>
        <taxon>Basidiomycota</taxon>
        <taxon>Agaricomycotina</taxon>
        <taxon>Agaricomycetes</taxon>
        <taxon>Agaricomycetidae</taxon>
        <taxon>Agaricales</taxon>
        <taxon>Marasmiineae</taxon>
        <taxon>Omphalotaceae</taxon>
        <taxon>Collybiopsis</taxon>
    </lineage>
</organism>
<evidence type="ECO:0000259" key="10">
    <source>
        <dbReference type="Pfam" id="PF08669"/>
    </source>
</evidence>